<proteinExistence type="predicted"/>
<dbReference type="GO" id="GO:0003677">
    <property type="term" value="F:DNA binding"/>
    <property type="evidence" value="ECO:0007669"/>
    <property type="project" value="InterPro"/>
</dbReference>
<sequence>MKLKDKERRWWRGWEKLGRGCRHFKRADIIPSHYFTRTTLSSATSKMNQQQEQLVLRGKIVALREAGHTIAGIARELGISEPTVRRTVRRPLHEAGIHHRTPAIKEKLEDRHRTARLQFAQQHEGEGIDFWGITFPSTQPELSDDGSTNSQTYNFWSDRAKGVVSTPSRMYGEP</sequence>
<protein>
    <submittedName>
        <fullName evidence="4">Putative Transposable element Tc1 transposase-like 61</fullName>
    </submittedName>
</protein>
<accession>A0A8J5JEG4</accession>
<feature type="region of interest" description="Disordered" evidence="2">
    <location>
        <begin position="139"/>
        <end position="174"/>
    </location>
</feature>
<evidence type="ECO:0000256" key="2">
    <source>
        <dbReference type="SAM" id="MobiDB-lite"/>
    </source>
</evidence>
<keyword evidence="5" id="KW-1185">Reference proteome</keyword>
<dbReference type="Gene3D" id="1.10.10.10">
    <property type="entry name" value="Winged helix-like DNA-binding domain superfamily/Winged helix DNA-binding domain"/>
    <property type="match status" value="1"/>
</dbReference>
<name>A0A8J5JEG4_HOMAM</name>
<gene>
    <name evidence="4" type="primary">tc1a-L61</name>
    <name evidence="4" type="ORF">Hamer_G027349</name>
</gene>
<dbReference type="GO" id="GO:0015074">
    <property type="term" value="P:DNA integration"/>
    <property type="evidence" value="ECO:0007669"/>
    <property type="project" value="InterPro"/>
</dbReference>
<comment type="caution">
    <text evidence="4">The sequence shown here is derived from an EMBL/GenBank/DDBJ whole genome shotgun (WGS) entry which is preliminary data.</text>
</comment>
<feature type="compositionally biased region" description="Polar residues" evidence="2">
    <location>
        <begin position="139"/>
        <end position="155"/>
    </location>
</feature>
<evidence type="ECO:0000313" key="5">
    <source>
        <dbReference type="Proteomes" id="UP000747542"/>
    </source>
</evidence>
<evidence type="ECO:0000256" key="1">
    <source>
        <dbReference type="ARBA" id="ARBA00004123"/>
    </source>
</evidence>
<reference evidence="4" key="1">
    <citation type="journal article" date="2021" name="Sci. Adv.">
        <title>The American lobster genome reveals insights on longevity, neural, and immune adaptations.</title>
        <authorList>
            <person name="Polinski J.M."/>
            <person name="Zimin A.V."/>
            <person name="Clark K.F."/>
            <person name="Kohn A.B."/>
            <person name="Sadowski N."/>
            <person name="Timp W."/>
            <person name="Ptitsyn A."/>
            <person name="Khanna P."/>
            <person name="Romanova D.Y."/>
            <person name="Williams P."/>
            <person name="Greenwood S.J."/>
            <person name="Moroz L.L."/>
            <person name="Walt D.R."/>
            <person name="Bodnar A.G."/>
        </authorList>
    </citation>
    <scope>NUCLEOTIDE SEQUENCE</scope>
    <source>
        <strain evidence="4">GMGI-L3</strain>
    </source>
</reference>
<organism evidence="4 5">
    <name type="scientific">Homarus americanus</name>
    <name type="common">American lobster</name>
    <dbReference type="NCBI Taxonomy" id="6706"/>
    <lineage>
        <taxon>Eukaryota</taxon>
        <taxon>Metazoa</taxon>
        <taxon>Ecdysozoa</taxon>
        <taxon>Arthropoda</taxon>
        <taxon>Crustacea</taxon>
        <taxon>Multicrustacea</taxon>
        <taxon>Malacostraca</taxon>
        <taxon>Eumalacostraca</taxon>
        <taxon>Eucarida</taxon>
        <taxon>Decapoda</taxon>
        <taxon>Pleocyemata</taxon>
        <taxon>Astacidea</taxon>
        <taxon>Nephropoidea</taxon>
        <taxon>Nephropidae</taxon>
        <taxon>Homarus</taxon>
    </lineage>
</organism>
<dbReference type="SUPFAM" id="SSF46689">
    <property type="entry name" value="Homeodomain-like"/>
    <property type="match status" value="1"/>
</dbReference>
<dbReference type="GO" id="GO:0006313">
    <property type="term" value="P:DNA transposition"/>
    <property type="evidence" value="ECO:0007669"/>
    <property type="project" value="InterPro"/>
</dbReference>
<dbReference type="InterPro" id="IPR009057">
    <property type="entry name" value="Homeodomain-like_sf"/>
</dbReference>
<dbReference type="InterPro" id="IPR002492">
    <property type="entry name" value="Transposase_Tc1-like"/>
</dbReference>
<dbReference type="Proteomes" id="UP000747542">
    <property type="component" value="Unassembled WGS sequence"/>
</dbReference>
<dbReference type="InterPro" id="IPR036388">
    <property type="entry name" value="WH-like_DNA-bd_sf"/>
</dbReference>
<evidence type="ECO:0000313" key="4">
    <source>
        <dbReference type="EMBL" id="KAG7156031.1"/>
    </source>
</evidence>
<evidence type="ECO:0000259" key="3">
    <source>
        <dbReference type="Pfam" id="PF01498"/>
    </source>
</evidence>
<comment type="subcellular location">
    <subcellularLocation>
        <location evidence="1">Nucleus</location>
    </subcellularLocation>
</comment>
<dbReference type="GO" id="GO:0005634">
    <property type="term" value="C:nucleus"/>
    <property type="evidence" value="ECO:0007669"/>
    <property type="project" value="UniProtKB-SubCell"/>
</dbReference>
<feature type="domain" description="Transposase Tc1-like" evidence="3">
    <location>
        <begin position="72"/>
        <end position="123"/>
    </location>
</feature>
<dbReference type="AlphaFoldDB" id="A0A8J5JEG4"/>
<dbReference type="EMBL" id="JAHLQT010040232">
    <property type="protein sequence ID" value="KAG7156031.1"/>
    <property type="molecule type" value="Genomic_DNA"/>
</dbReference>
<dbReference type="Pfam" id="PF01498">
    <property type="entry name" value="HTH_Tnp_Tc3_2"/>
    <property type="match status" value="1"/>
</dbReference>